<feature type="region of interest" description="Disordered" evidence="8">
    <location>
        <begin position="57"/>
        <end position="161"/>
    </location>
</feature>
<evidence type="ECO:0000256" key="1">
    <source>
        <dbReference type="ARBA" id="ARBA00001913"/>
    </source>
</evidence>
<evidence type="ECO:0000256" key="4">
    <source>
        <dbReference type="ARBA" id="ARBA00022801"/>
    </source>
</evidence>
<accession>A0ABY0H1X8</accession>
<keyword evidence="5" id="KW-1015">Disulfide bond</keyword>
<dbReference type="EMBL" id="QJNS01000208">
    <property type="protein sequence ID" value="RYO82717.1"/>
    <property type="molecule type" value="Genomic_DNA"/>
</dbReference>
<feature type="region of interest" description="Disordered" evidence="8">
    <location>
        <begin position="768"/>
        <end position="902"/>
    </location>
</feature>
<reference evidence="10 11" key="1">
    <citation type="submission" date="2018-06" db="EMBL/GenBank/DDBJ databases">
        <title>Complete Genomes of Monosporascus.</title>
        <authorList>
            <person name="Robinson A.J."/>
            <person name="Natvig D.O."/>
        </authorList>
    </citation>
    <scope>NUCLEOTIDE SEQUENCE [LARGE SCALE GENOMIC DNA]</scope>
    <source>
        <strain evidence="10 11">CBS 609.92</strain>
    </source>
</reference>
<dbReference type="Proteomes" id="UP000294003">
    <property type="component" value="Unassembled WGS sequence"/>
</dbReference>
<dbReference type="InterPro" id="IPR050749">
    <property type="entry name" value="Glycosyl_Hydrolase_47"/>
</dbReference>
<sequence length="1044" mass="116101">MLRLRRYRYFVLAAAIVLFLLYRVSQNSDPWDSLGGKLSSTKPPNSNTDYTTTFDENETIEKIKNPTHGNHGASGSHVKDGHADTDAERELNKIKIPELKEEDDDDDDVSDGVSGGGSRRPPTKPTPEKEDEKKDDEDEGGADDATPAKTTPAPVIDIPDRKVNYDNKGGFDEEDTVTTTTAIHWKKVPEHFPVPTESIIPLPTRKPEKIPTIQHQFKQESAEAREKRLARLRMVEAEARRAWAGYKKYAWMHDELSPVSKKFRDPFCGWAATLVDSLDTLWIMGMKDEFEDAVKAVGDIDFTTSSRSEIPVFETTIRYLGGLIAAYDVSGGKAGGYTVLLDKAVELAEILMGVFDTPNRMPVLYYNWKPDFASLPKRASTGAGLAELGSLSMEFTRLAQLTKDNKYYDAVARITDALYDWQKRGTSIPGIFPDRVDASGCNRTAEAELASQRAAELAEPQEVLDDSSGSRPIRPFGDKTDISSSYQGPRHEQGPNSDSNQGESELGGLRPLKRWSDAGEEKVLDESLTVPSKTFEDEEGVPFTPKQLSPPNQARSPGQAECVPQGLTAGHYGLESYSMGGAQDSAYEYFPKQYLLLGGLEPKYRTMHLKVVEAVKQSLLFRPMVPDDRDMLFSAKITTRGDFPNDAVTEFEIAHLTCFLGGMFGLGGKIFDQPMDVEIGKKLADGCVWAYESTPSGIMPEGASAVPCESVNNCHWNETVWWRVLDPLADTRDEQLADYNARKEELQAIKAQQEKRKKLAAEAKNGVAVGTGGEDESSKEHIAGSGDAGWGDKVTDEDDESHSVGGSTSKLREGRITGRSAPETNAEDVRERRSTEIEQALHSDGHVEKRLPPPPPEKNADRSKLGGAPASDDTSTPTKTTNLKDALDMNEGNTIERDADQKPLQVEPIIDDPARPQSHKEYVQQRIETERIPPGFSNVLFPNYILRPEAIESVWYMYRITGDATWQDKGWRMFEAIIRNTQTEVGHSAINNVMSPNPSKTNEMESFWIAETLKYFYLLYSAPDLMSLDEWVLNTEAHFFKRPT</sequence>
<evidence type="ECO:0000256" key="7">
    <source>
        <dbReference type="SAM" id="Coils"/>
    </source>
</evidence>
<organism evidence="10 11">
    <name type="scientific">Monosporascus cannonballus</name>
    <dbReference type="NCBI Taxonomy" id="155416"/>
    <lineage>
        <taxon>Eukaryota</taxon>
        <taxon>Fungi</taxon>
        <taxon>Dikarya</taxon>
        <taxon>Ascomycota</taxon>
        <taxon>Pezizomycotina</taxon>
        <taxon>Sordariomycetes</taxon>
        <taxon>Xylariomycetidae</taxon>
        <taxon>Xylariales</taxon>
        <taxon>Xylariales incertae sedis</taxon>
        <taxon>Monosporascus</taxon>
    </lineage>
</organism>
<keyword evidence="11" id="KW-1185">Reference proteome</keyword>
<dbReference type="Pfam" id="PF01532">
    <property type="entry name" value="Glyco_hydro_47"/>
    <property type="match status" value="1"/>
</dbReference>
<feature type="signal peptide" evidence="9">
    <location>
        <begin position="1"/>
        <end position="26"/>
    </location>
</feature>
<evidence type="ECO:0000313" key="11">
    <source>
        <dbReference type="Proteomes" id="UP000294003"/>
    </source>
</evidence>
<dbReference type="PANTHER" id="PTHR11742">
    <property type="entry name" value="MANNOSYL-OLIGOSACCHARIDE ALPHA-1,2-MANNOSIDASE-RELATED"/>
    <property type="match status" value="1"/>
</dbReference>
<dbReference type="InterPro" id="IPR012341">
    <property type="entry name" value="6hp_glycosidase-like_sf"/>
</dbReference>
<dbReference type="InterPro" id="IPR036026">
    <property type="entry name" value="Seven-hairpin_glycosidases"/>
</dbReference>
<keyword evidence="7" id="KW-0175">Coiled coil</keyword>
<evidence type="ECO:0000256" key="2">
    <source>
        <dbReference type="ARBA" id="ARBA00004922"/>
    </source>
</evidence>
<dbReference type="SUPFAM" id="SSF48225">
    <property type="entry name" value="Seven-hairpin glycosidases"/>
    <property type="match status" value="1"/>
</dbReference>
<feature type="compositionally biased region" description="Basic and acidic residues" evidence="8">
    <location>
        <begin position="77"/>
        <end position="99"/>
    </location>
</feature>
<evidence type="ECO:0000256" key="6">
    <source>
        <dbReference type="RuleBase" id="RU361193"/>
    </source>
</evidence>
<feature type="compositionally biased region" description="Acidic residues" evidence="8">
    <location>
        <begin position="133"/>
        <end position="142"/>
    </location>
</feature>
<evidence type="ECO:0000313" key="10">
    <source>
        <dbReference type="EMBL" id="RYO82717.1"/>
    </source>
</evidence>
<feature type="compositionally biased region" description="Basic and acidic residues" evidence="8">
    <location>
        <begin position="514"/>
        <end position="525"/>
    </location>
</feature>
<comment type="pathway">
    <text evidence="2">Protein modification; protein glycosylation.</text>
</comment>
<evidence type="ECO:0000256" key="3">
    <source>
        <dbReference type="ARBA" id="ARBA00007658"/>
    </source>
</evidence>
<dbReference type="EC" id="3.2.1.-" evidence="6"/>
<proteinExistence type="inferred from homology"/>
<gene>
    <name evidence="10" type="ORF">DL762_006457</name>
</gene>
<keyword evidence="9" id="KW-0732">Signal</keyword>
<feature type="compositionally biased region" description="Low complexity" evidence="8">
    <location>
        <begin position="143"/>
        <end position="154"/>
    </location>
</feature>
<keyword evidence="6" id="KW-0326">Glycosidase</keyword>
<comment type="cofactor">
    <cofactor evidence="1">
        <name>Ca(2+)</name>
        <dbReference type="ChEBI" id="CHEBI:29108"/>
    </cofactor>
</comment>
<keyword evidence="4 6" id="KW-0378">Hydrolase</keyword>
<feature type="compositionally biased region" description="Polar residues" evidence="8">
    <location>
        <begin position="872"/>
        <end position="883"/>
    </location>
</feature>
<feature type="chain" id="PRO_5045974036" description="alpha-1,2-Mannosidase" evidence="9">
    <location>
        <begin position="27"/>
        <end position="1044"/>
    </location>
</feature>
<feature type="compositionally biased region" description="Polar residues" evidence="8">
    <location>
        <begin position="494"/>
        <end position="503"/>
    </location>
</feature>
<dbReference type="InterPro" id="IPR001382">
    <property type="entry name" value="Glyco_hydro_47"/>
</dbReference>
<name>A0ABY0H1X8_9PEZI</name>
<evidence type="ECO:0000256" key="5">
    <source>
        <dbReference type="ARBA" id="ARBA00023157"/>
    </source>
</evidence>
<dbReference type="PRINTS" id="PR00747">
    <property type="entry name" value="GLYHDRLASE47"/>
</dbReference>
<protein>
    <recommendedName>
        <fullName evidence="6">alpha-1,2-Mannosidase</fullName>
        <ecNumber evidence="6">3.2.1.-</ecNumber>
    </recommendedName>
</protein>
<feature type="region of interest" description="Disordered" evidence="8">
    <location>
        <begin position="451"/>
        <end position="563"/>
    </location>
</feature>
<feature type="compositionally biased region" description="Basic and acidic residues" evidence="8">
    <location>
        <begin position="827"/>
        <end position="851"/>
    </location>
</feature>
<feature type="compositionally biased region" description="Acidic residues" evidence="8">
    <location>
        <begin position="100"/>
        <end position="110"/>
    </location>
</feature>
<dbReference type="Gene3D" id="1.50.10.10">
    <property type="match status" value="3"/>
</dbReference>
<comment type="similarity">
    <text evidence="3 6">Belongs to the glycosyl hydrolase 47 family.</text>
</comment>
<comment type="caution">
    <text evidence="10">The sequence shown here is derived from an EMBL/GenBank/DDBJ whole genome shotgun (WGS) entry which is preliminary data.</text>
</comment>
<feature type="coiled-coil region" evidence="7">
    <location>
        <begin position="736"/>
        <end position="763"/>
    </location>
</feature>
<dbReference type="PANTHER" id="PTHR11742:SF103">
    <property type="entry name" value="ENDOPLASMIC RETICULUM MANNOSIDASE MNL2-RELATED"/>
    <property type="match status" value="1"/>
</dbReference>
<evidence type="ECO:0000256" key="9">
    <source>
        <dbReference type="SAM" id="SignalP"/>
    </source>
</evidence>
<evidence type="ECO:0000256" key="8">
    <source>
        <dbReference type="SAM" id="MobiDB-lite"/>
    </source>
</evidence>
<feature type="compositionally biased region" description="Polar residues" evidence="8">
    <location>
        <begin position="546"/>
        <end position="556"/>
    </location>
</feature>